<keyword evidence="1" id="KW-0040">ANK repeat</keyword>
<feature type="domain" description="Ras-associating" evidence="2">
    <location>
        <begin position="828"/>
        <end position="923"/>
    </location>
</feature>
<reference evidence="4 5" key="2">
    <citation type="submission" date="2018-11" db="EMBL/GenBank/DDBJ databases">
        <authorList>
            <consortium name="Pathogen Informatics"/>
        </authorList>
    </citation>
    <scope>NUCLEOTIDE SEQUENCE [LARGE SCALE GENOMIC DNA]</scope>
</reference>
<dbReference type="Proteomes" id="UP000276776">
    <property type="component" value="Unassembled WGS sequence"/>
</dbReference>
<evidence type="ECO:0000313" key="4">
    <source>
        <dbReference type="EMBL" id="VDN04468.1"/>
    </source>
</evidence>
<organism evidence="6">
    <name type="scientific">Thelazia callipaeda</name>
    <name type="common">Oriental eyeworm</name>
    <name type="synonym">Parasitic nematode</name>
    <dbReference type="NCBI Taxonomy" id="103827"/>
    <lineage>
        <taxon>Eukaryota</taxon>
        <taxon>Metazoa</taxon>
        <taxon>Ecdysozoa</taxon>
        <taxon>Nematoda</taxon>
        <taxon>Chromadorea</taxon>
        <taxon>Rhabditida</taxon>
        <taxon>Spirurina</taxon>
        <taxon>Spiruromorpha</taxon>
        <taxon>Thelazioidea</taxon>
        <taxon>Thelaziidae</taxon>
        <taxon>Thelazia</taxon>
    </lineage>
</organism>
<evidence type="ECO:0000256" key="1">
    <source>
        <dbReference type="PROSITE-ProRule" id="PRU00023"/>
    </source>
</evidence>
<feature type="repeat" description="ANK" evidence="1">
    <location>
        <begin position="70"/>
        <end position="102"/>
    </location>
</feature>
<dbReference type="WBParaSite" id="TCLT_0000706001-mRNA-1">
    <property type="protein sequence ID" value="TCLT_0000706001-mRNA-1"/>
    <property type="gene ID" value="TCLT_0000706001"/>
</dbReference>
<dbReference type="PANTHER" id="PTHR21437:SF1">
    <property type="entry name" value="WIDE AWAKE"/>
    <property type="match status" value="1"/>
</dbReference>
<dbReference type="InterPro" id="IPR039269">
    <property type="entry name" value="ANKFN1"/>
</dbReference>
<dbReference type="PANTHER" id="PTHR21437">
    <property type="entry name" value="WIDE AWAKE"/>
    <property type="match status" value="1"/>
</dbReference>
<keyword evidence="5" id="KW-1185">Reference proteome</keyword>
<dbReference type="InterPro" id="IPR036770">
    <property type="entry name" value="Ankyrin_rpt-contain_sf"/>
</dbReference>
<dbReference type="CDD" id="cd00063">
    <property type="entry name" value="FN3"/>
    <property type="match status" value="1"/>
</dbReference>
<name>A0A0N5D2F1_THECL</name>
<protein>
    <submittedName>
        <fullName evidence="6">Ankyrin repeat and fibronectin type-III domain-containing protein 1</fullName>
    </submittedName>
</protein>
<reference evidence="6" key="1">
    <citation type="submission" date="2017-02" db="UniProtKB">
        <authorList>
            <consortium name="WormBaseParasite"/>
        </authorList>
    </citation>
    <scope>IDENTIFICATION</scope>
</reference>
<gene>
    <name evidence="4" type="ORF">TCLT_LOCUS7049</name>
</gene>
<dbReference type="Gene3D" id="1.25.40.20">
    <property type="entry name" value="Ankyrin repeat-containing domain"/>
    <property type="match status" value="1"/>
</dbReference>
<dbReference type="Gene3D" id="2.60.40.10">
    <property type="entry name" value="Immunoglobulins"/>
    <property type="match status" value="1"/>
</dbReference>
<dbReference type="SUPFAM" id="SSF48403">
    <property type="entry name" value="Ankyrin repeat"/>
    <property type="match status" value="1"/>
</dbReference>
<dbReference type="InterPro" id="IPR000159">
    <property type="entry name" value="RA_dom"/>
</dbReference>
<dbReference type="STRING" id="103827.A0A0N5D2F1"/>
<dbReference type="InterPro" id="IPR003961">
    <property type="entry name" value="FN3_dom"/>
</dbReference>
<evidence type="ECO:0000313" key="5">
    <source>
        <dbReference type="Proteomes" id="UP000276776"/>
    </source>
</evidence>
<dbReference type="GO" id="GO:0005819">
    <property type="term" value="C:spindle"/>
    <property type="evidence" value="ECO:0007669"/>
    <property type="project" value="TreeGrafter"/>
</dbReference>
<sequence>MTVIRRCGSQKSNNRIHRHHSVLQHKLKNDLVDSDGGLLAVETNDEETLKSIISKTKQILRSEVKDIYLKDWTLLEIAIMLGHRQCAEILLQNGAAVNVEDCPMERRLQQIRERSQLLADKIQSLRVATIQYKMYKHGRHLQDKWEELLYLEKRLEQLRIMKAVVQNTILLKPLTDIQAVVSGSDQVTVYWQNNWQQNVDLVVNYKVEWSLCDDFSSIEGSLQVNNVTRNEFVISTLKHGLRYSVRVSAATIRGYSYPTRTTPPLLLVSSILQIFMMRCSFQKNSKVLKWNSIKKKSCSDDIAQLLMDVQKYRSSPIWQTLFPKINETDKKKKGSKSSFFAGASRLPKVVQSGIYLVSIIYSEMKICTIDEYLPIFLIDHNKFCISKEEMYWAMKMSLAWNEMQIFRRTGSSASSNSYFRNKFIDAAMEMHALLGVNDIGRVHHEPIVDEVNSVSFILTIRFANGIEVCQSLATKWLPLHKVARKRGGIYQAIDILWDEISRILSFFESSYLSLQKGLYMFYMKLHSSLNSVNVLVRQKMPSVLPYTLIRENPHITKEEWDWLRLLEINAFILPTPIQFRFHKALLKAANRLLQDLEVDVDLIPDQRLYRLQVFTLRFGVSFIILSDYCLSLSSSIYLSLLQLFPKVEDVCTAPRSSSIKLLPIEKGCIPLPLQVFEIIHYCTYDASFISNCCRLSLFIEHFSTLVQYEQRSSLLEKDIVVYAGVLTKLDEFQQRLETICKSMRWIGDIVSIARDEQAKCAISLAHLLFVCNIIENKDCNEECRKNDTMTQTGILRPRLESKSDTPPTNIFPQLWLDNRPVSLKSSPKTKVIKVNIAYQSGPTCGSSVRVQVAPTTTASEVVALVIRQLPVTARTSEETSDSEDFCLSSVVGCRERRLRDDFPLIQLQKPWSDGRLFVRRQDSILAALQQGNEATI</sequence>
<dbReference type="OrthoDB" id="2428204at2759"/>
<dbReference type="AlphaFoldDB" id="A0A0N5D2F1"/>
<dbReference type="GO" id="GO:0000132">
    <property type="term" value="P:establishment of mitotic spindle orientation"/>
    <property type="evidence" value="ECO:0007669"/>
    <property type="project" value="TreeGrafter"/>
</dbReference>
<evidence type="ECO:0000259" key="2">
    <source>
        <dbReference type="PROSITE" id="PS50200"/>
    </source>
</evidence>
<dbReference type="GO" id="GO:0007165">
    <property type="term" value="P:signal transduction"/>
    <property type="evidence" value="ECO:0007669"/>
    <property type="project" value="InterPro"/>
</dbReference>
<evidence type="ECO:0000313" key="6">
    <source>
        <dbReference type="WBParaSite" id="TCLT_0000706001-mRNA-1"/>
    </source>
</evidence>
<evidence type="ECO:0000259" key="3">
    <source>
        <dbReference type="PROSITE" id="PS50853"/>
    </source>
</evidence>
<dbReference type="InterPro" id="IPR036116">
    <property type="entry name" value="FN3_sf"/>
</dbReference>
<dbReference type="InterPro" id="IPR013783">
    <property type="entry name" value="Ig-like_fold"/>
</dbReference>
<dbReference type="PROSITE" id="PS50853">
    <property type="entry name" value="FN3"/>
    <property type="match status" value="1"/>
</dbReference>
<accession>A0A0N5D2F1</accession>
<dbReference type="PROSITE" id="PS50200">
    <property type="entry name" value="RA"/>
    <property type="match status" value="1"/>
</dbReference>
<dbReference type="InterPro" id="IPR002110">
    <property type="entry name" value="Ankyrin_rpt"/>
</dbReference>
<dbReference type="SMART" id="SM00060">
    <property type="entry name" value="FN3"/>
    <property type="match status" value="1"/>
</dbReference>
<dbReference type="OMA" id="CPPMFAS"/>
<feature type="domain" description="Fibronectin type-III" evidence="3">
    <location>
        <begin position="173"/>
        <end position="270"/>
    </location>
</feature>
<proteinExistence type="predicted"/>
<dbReference type="PROSITE" id="PS50088">
    <property type="entry name" value="ANK_REPEAT"/>
    <property type="match status" value="1"/>
</dbReference>
<dbReference type="EMBL" id="UYYF01004469">
    <property type="protein sequence ID" value="VDN04468.1"/>
    <property type="molecule type" value="Genomic_DNA"/>
</dbReference>
<dbReference type="PROSITE" id="PS50297">
    <property type="entry name" value="ANK_REP_REGION"/>
    <property type="match status" value="1"/>
</dbReference>
<dbReference type="SUPFAM" id="SSF49265">
    <property type="entry name" value="Fibronectin type III"/>
    <property type="match status" value="1"/>
</dbReference>
<dbReference type="SMART" id="SM00314">
    <property type="entry name" value="RA"/>
    <property type="match status" value="1"/>
</dbReference>
<dbReference type="GO" id="GO:0061172">
    <property type="term" value="P:regulation of establishment of bipolar cell polarity"/>
    <property type="evidence" value="ECO:0007669"/>
    <property type="project" value="TreeGrafter"/>
</dbReference>
<dbReference type="Pfam" id="PF00788">
    <property type="entry name" value="RA"/>
    <property type="match status" value="1"/>
</dbReference>
<dbReference type="Pfam" id="PF00041">
    <property type="entry name" value="fn3"/>
    <property type="match status" value="1"/>
</dbReference>